<evidence type="ECO:0000256" key="1">
    <source>
        <dbReference type="ARBA" id="ARBA00004651"/>
    </source>
</evidence>
<sequence length="316" mass="32283">MPRTLALLRSPVVRWAFLLAAVALAVVAVASSWDEVRAAAAGMPAAHLAAAAAAAAVFVWCTFQSWRALLADLGSSLPLGPAVTVFGVSQVGKYVPGGVWNVVAAAEIGADHRVPRARSLAAMALSVLVGVVSGCVVAAVSLPLAGAGALGRWEWLVWCSPLLVVLLLPPVLGRLVGLALRLLRRGEPERPLSWGGLGRAVGWAVLGWVVAGLHVWALASGLGLAPSVRSAALAVGGYALAWVAGFVVVLVPAGAGVREAVLLALLAGSLPHAQVLLVVLLSRVLLTAVDLAFAVAGLAVRRDRRRRPPVAAAPEG</sequence>
<evidence type="ECO:0000256" key="3">
    <source>
        <dbReference type="ARBA" id="ARBA00022692"/>
    </source>
</evidence>
<dbReference type="AlphaFoldDB" id="A0A2W5WUB7"/>
<accession>A0A2W5WUB7</accession>
<feature type="transmembrane region" description="Helical" evidence="6">
    <location>
        <begin position="155"/>
        <end position="180"/>
    </location>
</feature>
<protein>
    <submittedName>
        <fullName evidence="7">UPF0104 family protein</fullName>
    </submittedName>
</protein>
<dbReference type="Pfam" id="PF03706">
    <property type="entry name" value="LPG_synthase_TM"/>
    <property type="match status" value="1"/>
</dbReference>
<keyword evidence="5 6" id="KW-0472">Membrane</keyword>
<organism evidence="7 8">
    <name type="scientific">Xylanimonas oleitrophica</name>
    <dbReference type="NCBI Taxonomy" id="2607479"/>
    <lineage>
        <taxon>Bacteria</taxon>
        <taxon>Bacillati</taxon>
        <taxon>Actinomycetota</taxon>
        <taxon>Actinomycetes</taxon>
        <taxon>Micrococcales</taxon>
        <taxon>Promicromonosporaceae</taxon>
        <taxon>Xylanimonas</taxon>
    </lineage>
</organism>
<name>A0A2W5WUB7_9MICO</name>
<feature type="transmembrane region" description="Helical" evidence="6">
    <location>
        <begin position="120"/>
        <end position="143"/>
    </location>
</feature>
<gene>
    <name evidence="7" type="ORF">DNL40_05550</name>
</gene>
<dbReference type="EMBL" id="QKWH01000002">
    <property type="protein sequence ID" value="PZR54432.1"/>
    <property type="molecule type" value="Genomic_DNA"/>
</dbReference>
<evidence type="ECO:0000256" key="5">
    <source>
        <dbReference type="ARBA" id="ARBA00023136"/>
    </source>
</evidence>
<evidence type="ECO:0000313" key="7">
    <source>
        <dbReference type="EMBL" id="PZR54432.1"/>
    </source>
</evidence>
<keyword evidence="3 6" id="KW-0812">Transmembrane</keyword>
<evidence type="ECO:0000256" key="4">
    <source>
        <dbReference type="ARBA" id="ARBA00022989"/>
    </source>
</evidence>
<feature type="transmembrane region" description="Helical" evidence="6">
    <location>
        <begin position="45"/>
        <end position="63"/>
    </location>
</feature>
<feature type="transmembrane region" description="Helical" evidence="6">
    <location>
        <begin position="200"/>
        <end position="219"/>
    </location>
</feature>
<reference evidence="7 8" key="1">
    <citation type="submission" date="2018-06" db="EMBL/GenBank/DDBJ databases">
        <title>Whole genome sequencing of a novel hydrocarbon degrading bacterial strain, PW21 isolated from oil contaminated produced water sample.</title>
        <authorList>
            <person name="Nagkirti P."/>
            <person name="Shaikh A."/>
            <person name="Gowdaman V."/>
            <person name="Engineer A.E."/>
            <person name="Dagar S."/>
            <person name="Dhakephalkar P.K."/>
        </authorList>
    </citation>
    <scope>NUCLEOTIDE SEQUENCE [LARGE SCALE GENOMIC DNA]</scope>
    <source>
        <strain evidence="7 8">PW21</strain>
    </source>
</reference>
<evidence type="ECO:0000256" key="6">
    <source>
        <dbReference type="SAM" id="Phobius"/>
    </source>
</evidence>
<dbReference type="GO" id="GO:0005886">
    <property type="term" value="C:plasma membrane"/>
    <property type="evidence" value="ECO:0007669"/>
    <property type="project" value="UniProtKB-SubCell"/>
</dbReference>
<evidence type="ECO:0000256" key="2">
    <source>
        <dbReference type="ARBA" id="ARBA00022475"/>
    </source>
</evidence>
<evidence type="ECO:0000313" key="8">
    <source>
        <dbReference type="Proteomes" id="UP000248783"/>
    </source>
</evidence>
<proteinExistence type="predicted"/>
<keyword evidence="8" id="KW-1185">Reference proteome</keyword>
<feature type="transmembrane region" description="Helical" evidence="6">
    <location>
        <begin position="231"/>
        <end position="253"/>
    </location>
</feature>
<dbReference type="InterPro" id="IPR022791">
    <property type="entry name" value="L-PG_synthase/AglD"/>
</dbReference>
<comment type="subcellular location">
    <subcellularLocation>
        <location evidence="1">Cell membrane</location>
        <topology evidence="1">Multi-pass membrane protein</topology>
    </subcellularLocation>
</comment>
<keyword evidence="2" id="KW-1003">Cell membrane</keyword>
<keyword evidence="4 6" id="KW-1133">Transmembrane helix</keyword>
<feature type="transmembrane region" description="Helical" evidence="6">
    <location>
        <begin position="12"/>
        <end position="33"/>
    </location>
</feature>
<dbReference type="Proteomes" id="UP000248783">
    <property type="component" value="Unassembled WGS sequence"/>
</dbReference>
<feature type="transmembrane region" description="Helical" evidence="6">
    <location>
        <begin position="284"/>
        <end position="300"/>
    </location>
</feature>
<comment type="caution">
    <text evidence="7">The sequence shown here is derived from an EMBL/GenBank/DDBJ whole genome shotgun (WGS) entry which is preliminary data.</text>
</comment>